<name>A0A8K0UGD7_9AGAR</name>
<dbReference type="EMBL" id="JAEVFJ010000046">
    <property type="protein sequence ID" value="KAH8084306.1"/>
    <property type="molecule type" value="Genomic_DNA"/>
</dbReference>
<dbReference type="Proteomes" id="UP000813824">
    <property type="component" value="Unassembled WGS sequence"/>
</dbReference>
<protein>
    <submittedName>
        <fullName evidence="2">Uncharacterized protein</fullName>
    </submittedName>
</protein>
<evidence type="ECO:0000313" key="2">
    <source>
        <dbReference type="EMBL" id="KAH8084306.1"/>
    </source>
</evidence>
<evidence type="ECO:0000313" key="3">
    <source>
        <dbReference type="Proteomes" id="UP000813824"/>
    </source>
</evidence>
<proteinExistence type="predicted"/>
<gene>
    <name evidence="2" type="ORF">BXZ70DRAFT_1011997</name>
</gene>
<comment type="caution">
    <text evidence="2">The sequence shown here is derived from an EMBL/GenBank/DDBJ whole genome shotgun (WGS) entry which is preliminary data.</text>
</comment>
<reference evidence="2" key="1">
    <citation type="journal article" date="2021" name="New Phytol.">
        <title>Evolutionary innovations through gain and loss of genes in the ectomycorrhizal Boletales.</title>
        <authorList>
            <person name="Wu G."/>
            <person name="Miyauchi S."/>
            <person name="Morin E."/>
            <person name="Kuo A."/>
            <person name="Drula E."/>
            <person name="Varga T."/>
            <person name="Kohler A."/>
            <person name="Feng B."/>
            <person name="Cao Y."/>
            <person name="Lipzen A."/>
            <person name="Daum C."/>
            <person name="Hundley H."/>
            <person name="Pangilinan J."/>
            <person name="Johnson J."/>
            <person name="Barry K."/>
            <person name="LaButti K."/>
            <person name="Ng V."/>
            <person name="Ahrendt S."/>
            <person name="Min B."/>
            <person name="Choi I.G."/>
            <person name="Park H."/>
            <person name="Plett J.M."/>
            <person name="Magnuson J."/>
            <person name="Spatafora J.W."/>
            <person name="Nagy L.G."/>
            <person name="Henrissat B."/>
            <person name="Grigoriev I.V."/>
            <person name="Yang Z.L."/>
            <person name="Xu J."/>
            <person name="Martin F.M."/>
        </authorList>
    </citation>
    <scope>NUCLEOTIDE SEQUENCE</scope>
    <source>
        <strain evidence="2">KKN 215</strain>
    </source>
</reference>
<feature type="chain" id="PRO_5035421360" evidence="1">
    <location>
        <begin position="20"/>
        <end position="59"/>
    </location>
</feature>
<keyword evidence="1" id="KW-0732">Signal</keyword>
<dbReference type="AlphaFoldDB" id="A0A8K0UGD7"/>
<sequence length="59" mass="6184">MQFNVKALFFAMFSTAVLASPAQVEKRACRTVFFPDTCAPGEIACNGAGSITLCCTGSC</sequence>
<accession>A0A8K0UGD7</accession>
<evidence type="ECO:0000256" key="1">
    <source>
        <dbReference type="SAM" id="SignalP"/>
    </source>
</evidence>
<dbReference type="OrthoDB" id="3009117at2759"/>
<feature type="signal peptide" evidence="1">
    <location>
        <begin position="1"/>
        <end position="19"/>
    </location>
</feature>
<keyword evidence="3" id="KW-1185">Reference proteome</keyword>
<organism evidence="2 3">
    <name type="scientific">Cristinia sonorae</name>
    <dbReference type="NCBI Taxonomy" id="1940300"/>
    <lineage>
        <taxon>Eukaryota</taxon>
        <taxon>Fungi</taxon>
        <taxon>Dikarya</taxon>
        <taxon>Basidiomycota</taxon>
        <taxon>Agaricomycotina</taxon>
        <taxon>Agaricomycetes</taxon>
        <taxon>Agaricomycetidae</taxon>
        <taxon>Agaricales</taxon>
        <taxon>Pleurotineae</taxon>
        <taxon>Stephanosporaceae</taxon>
        <taxon>Cristinia</taxon>
    </lineage>
</organism>